<sequence>MKKKRLLTFIFSLLMVFNIITVFSANVEATTKGQAVVKYAEQFIGVNYVWGGESPTGFDCSGFTKYVYGHFGVTLPHKASTQYKYGNSISKSNLEPGDLVFFGKTASGIYHVGIYIGGGKFIHAPKSGEKLKITDLRYMPDYYGAKRLNIK</sequence>
<dbReference type="PATRIC" id="fig|86416.3.peg.2475"/>
<keyword evidence="8" id="KW-1185">Reference proteome</keyword>
<feature type="signal peptide" evidence="5">
    <location>
        <begin position="1"/>
        <end position="24"/>
    </location>
</feature>
<evidence type="ECO:0000259" key="6">
    <source>
        <dbReference type="PROSITE" id="PS51935"/>
    </source>
</evidence>
<feature type="chain" id="PRO_5004367523" evidence="5">
    <location>
        <begin position="25"/>
        <end position="151"/>
    </location>
</feature>
<dbReference type="Gene3D" id="3.90.1720.10">
    <property type="entry name" value="endopeptidase domain like (from Nostoc punctiforme)"/>
    <property type="match status" value="1"/>
</dbReference>
<dbReference type="EMBL" id="CP003261">
    <property type="protein sequence ID" value="AGK97354.1"/>
    <property type="molecule type" value="Genomic_DNA"/>
</dbReference>
<dbReference type="InterPro" id="IPR038765">
    <property type="entry name" value="Papain-like_cys_pep_sf"/>
</dbReference>
<gene>
    <name evidence="7" type="ORF">Clopa_2491</name>
</gene>
<evidence type="ECO:0000256" key="5">
    <source>
        <dbReference type="SAM" id="SignalP"/>
    </source>
</evidence>
<keyword evidence="2" id="KW-0645">Protease</keyword>
<dbReference type="PANTHER" id="PTHR47053:SF1">
    <property type="entry name" value="MUREIN DD-ENDOPEPTIDASE MEPH-RELATED"/>
    <property type="match status" value="1"/>
</dbReference>
<dbReference type="HOGENOM" id="CLU_016043_8_1_9"/>
<dbReference type="eggNOG" id="COG0791">
    <property type="taxonomic scope" value="Bacteria"/>
</dbReference>
<dbReference type="InterPro" id="IPR051202">
    <property type="entry name" value="Peptidase_C40"/>
</dbReference>
<dbReference type="AlphaFoldDB" id="R4K9Y9"/>
<evidence type="ECO:0000313" key="8">
    <source>
        <dbReference type="Proteomes" id="UP000013523"/>
    </source>
</evidence>
<dbReference type="KEGG" id="cpas:Clopa_2491"/>
<dbReference type="PANTHER" id="PTHR47053">
    <property type="entry name" value="MUREIN DD-ENDOPEPTIDASE MEPH-RELATED"/>
    <property type="match status" value="1"/>
</dbReference>
<protein>
    <submittedName>
        <fullName evidence="7">Cell wall-associated hydrolase, invasion-associated protein</fullName>
    </submittedName>
</protein>
<dbReference type="GO" id="GO:0006508">
    <property type="term" value="P:proteolysis"/>
    <property type="evidence" value="ECO:0007669"/>
    <property type="project" value="UniProtKB-KW"/>
</dbReference>
<keyword evidence="3 7" id="KW-0378">Hydrolase</keyword>
<dbReference type="MEROPS" id="C40.006"/>
<evidence type="ECO:0000313" key="7">
    <source>
        <dbReference type="EMBL" id="AGK97354.1"/>
    </source>
</evidence>
<dbReference type="RefSeq" id="WP_015615655.1">
    <property type="nucleotide sequence ID" value="NC_021182.1"/>
</dbReference>
<evidence type="ECO:0000256" key="1">
    <source>
        <dbReference type="ARBA" id="ARBA00007074"/>
    </source>
</evidence>
<evidence type="ECO:0000256" key="2">
    <source>
        <dbReference type="ARBA" id="ARBA00022670"/>
    </source>
</evidence>
<dbReference type="STRING" id="86416.Clopa_2491"/>
<organism evidence="7 8">
    <name type="scientific">Clostridium pasteurianum BC1</name>
    <dbReference type="NCBI Taxonomy" id="86416"/>
    <lineage>
        <taxon>Bacteria</taxon>
        <taxon>Bacillati</taxon>
        <taxon>Bacillota</taxon>
        <taxon>Clostridia</taxon>
        <taxon>Eubacteriales</taxon>
        <taxon>Clostridiaceae</taxon>
        <taxon>Clostridium</taxon>
    </lineage>
</organism>
<feature type="domain" description="NlpC/P60" evidence="6">
    <location>
        <begin position="30"/>
        <end position="151"/>
    </location>
</feature>
<proteinExistence type="inferred from homology"/>
<name>R4K9Y9_CLOPA</name>
<dbReference type="OrthoDB" id="9808890at2"/>
<dbReference type="GO" id="GO:0008234">
    <property type="term" value="F:cysteine-type peptidase activity"/>
    <property type="evidence" value="ECO:0007669"/>
    <property type="project" value="UniProtKB-KW"/>
</dbReference>
<dbReference type="Pfam" id="PF00877">
    <property type="entry name" value="NLPC_P60"/>
    <property type="match status" value="1"/>
</dbReference>
<comment type="similarity">
    <text evidence="1">Belongs to the peptidase C40 family.</text>
</comment>
<accession>R4K9Y9</accession>
<dbReference type="Proteomes" id="UP000013523">
    <property type="component" value="Chromosome"/>
</dbReference>
<evidence type="ECO:0000256" key="3">
    <source>
        <dbReference type="ARBA" id="ARBA00022801"/>
    </source>
</evidence>
<keyword evidence="4" id="KW-0788">Thiol protease</keyword>
<dbReference type="InterPro" id="IPR000064">
    <property type="entry name" value="NLP_P60_dom"/>
</dbReference>
<dbReference type="SUPFAM" id="SSF54001">
    <property type="entry name" value="Cysteine proteinases"/>
    <property type="match status" value="1"/>
</dbReference>
<reference evidence="7 8" key="1">
    <citation type="submission" date="2012-01" db="EMBL/GenBank/DDBJ databases">
        <title>Complete sequence of chromosome of Clostridium pasteurianum BC1.</title>
        <authorList>
            <consortium name="US DOE Joint Genome Institute"/>
            <person name="Lucas S."/>
            <person name="Han J."/>
            <person name="Lapidus A."/>
            <person name="Cheng J.-F."/>
            <person name="Goodwin L."/>
            <person name="Pitluck S."/>
            <person name="Peters L."/>
            <person name="Mikhailova N."/>
            <person name="Teshima H."/>
            <person name="Detter J.C."/>
            <person name="Han C."/>
            <person name="Tapia R."/>
            <person name="Land M."/>
            <person name="Hauser L."/>
            <person name="Kyrpides N."/>
            <person name="Ivanova N."/>
            <person name="Pagani I."/>
            <person name="Dunn J."/>
            <person name="Taghavi S."/>
            <person name="Francis A."/>
            <person name="van der Lelie D."/>
            <person name="Woyke T."/>
        </authorList>
    </citation>
    <scope>NUCLEOTIDE SEQUENCE [LARGE SCALE GENOMIC DNA]</scope>
    <source>
        <strain evidence="7 8">BC1</strain>
    </source>
</reference>
<keyword evidence="5" id="KW-0732">Signal</keyword>
<evidence type="ECO:0000256" key="4">
    <source>
        <dbReference type="ARBA" id="ARBA00022807"/>
    </source>
</evidence>
<dbReference type="PROSITE" id="PS51935">
    <property type="entry name" value="NLPC_P60"/>
    <property type="match status" value="1"/>
</dbReference>